<reference evidence="1 2" key="1">
    <citation type="journal article" date="2018" name="Sci. Rep.">
        <title>Genomic signatures of local adaptation to the degree of environmental predictability in rotifers.</title>
        <authorList>
            <person name="Franch-Gras L."/>
            <person name="Hahn C."/>
            <person name="Garcia-Roger E.M."/>
            <person name="Carmona M.J."/>
            <person name="Serra M."/>
            <person name="Gomez A."/>
        </authorList>
    </citation>
    <scope>NUCLEOTIDE SEQUENCE [LARGE SCALE GENOMIC DNA]</scope>
    <source>
        <strain evidence="1">HYR1</strain>
    </source>
</reference>
<dbReference type="EMBL" id="REGN01012311">
    <property type="protein sequence ID" value="RMZ96078.1"/>
    <property type="molecule type" value="Genomic_DNA"/>
</dbReference>
<protein>
    <submittedName>
        <fullName evidence="1">Uncharacterized protein</fullName>
    </submittedName>
</protein>
<evidence type="ECO:0000313" key="1">
    <source>
        <dbReference type="EMBL" id="RMZ96078.1"/>
    </source>
</evidence>
<gene>
    <name evidence="1" type="ORF">BpHYR1_001208</name>
</gene>
<dbReference type="Proteomes" id="UP000276133">
    <property type="component" value="Unassembled WGS sequence"/>
</dbReference>
<organism evidence="1 2">
    <name type="scientific">Brachionus plicatilis</name>
    <name type="common">Marine rotifer</name>
    <name type="synonym">Brachionus muelleri</name>
    <dbReference type="NCBI Taxonomy" id="10195"/>
    <lineage>
        <taxon>Eukaryota</taxon>
        <taxon>Metazoa</taxon>
        <taxon>Spiralia</taxon>
        <taxon>Gnathifera</taxon>
        <taxon>Rotifera</taxon>
        <taxon>Eurotatoria</taxon>
        <taxon>Monogononta</taxon>
        <taxon>Pseudotrocha</taxon>
        <taxon>Ploima</taxon>
        <taxon>Brachionidae</taxon>
        <taxon>Brachionus</taxon>
    </lineage>
</organism>
<proteinExistence type="predicted"/>
<dbReference type="AlphaFoldDB" id="A0A3M7PAJ1"/>
<evidence type="ECO:0000313" key="2">
    <source>
        <dbReference type="Proteomes" id="UP000276133"/>
    </source>
</evidence>
<comment type="caution">
    <text evidence="1">The sequence shown here is derived from an EMBL/GenBank/DDBJ whole genome shotgun (WGS) entry which is preliminary data.</text>
</comment>
<sequence length="74" mass="8512">MIYKVLRSLVYMSLFIGEHLAFKIESILTVCINCKTNILGHLKKEHVLELGYQHKISVVKLFNLNLSPSNNLKL</sequence>
<name>A0A3M7PAJ1_BRAPC</name>
<keyword evidence="2" id="KW-1185">Reference proteome</keyword>
<accession>A0A3M7PAJ1</accession>